<dbReference type="AlphaFoldDB" id="A0A1Y1ZLD5"/>
<keyword evidence="3" id="KW-1185">Reference proteome</keyword>
<evidence type="ECO:0000313" key="3">
    <source>
        <dbReference type="Proteomes" id="UP000193144"/>
    </source>
</evidence>
<reference evidence="2 3" key="1">
    <citation type="submission" date="2016-07" db="EMBL/GenBank/DDBJ databases">
        <title>Pervasive Adenine N6-methylation of Active Genes in Fungi.</title>
        <authorList>
            <consortium name="DOE Joint Genome Institute"/>
            <person name="Mondo S.J."/>
            <person name="Dannebaum R.O."/>
            <person name="Kuo R.C."/>
            <person name="Labutti K."/>
            <person name="Haridas S."/>
            <person name="Kuo A."/>
            <person name="Salamov A."/>
            <person name="Ahrendt S.R."/>
            <person name="Lipzen A."/>
            <person name="Sullivan W."/>
            <person name="Andreopoulos W.B."/>
            <person name="Clum A."/>
            <person name="Lindquist E."/>
            <person name="Daum C."/>
            <person name="Ramamoorthy G.K."/>
            <person name="Gryganskyi A."/>
            <person name="Culley D."/>
            <person name="Magnuson J.K."/>
            <person name="James T.Y."/>
            <person name="O'Malley M.A."/>
            <person name="Stajich J.E."/>
            <person name="Spatafora J.W."/>
            <person name="Visel A."/>
            <person name="Grigoriev I.V."/>
        </authorList>
    </citation>
    <scope>NUCLEOTIDE SEQUENCE [LARGE SCALE GENOMIC DNA]</scope>
    <source>
        <strain evidence="2 3">CBS 115471</strain>
    </source>
</reference>
<sequence length="174" mass="18844">MQRTQTPTPGPPHPGPGAKKSTNSYLASCSVDTNCLQHHATSDMMLIIARSERTCVVDLSGDRLSASVAARRRDSPWLLDGPSCPCAGHTYCRYIRLTCRYYPAPRRTTASRPSGVCGQAFGSAGGNMRATCSHRIQRGEVRLYLGLREASSGVKSASRILCPWSVLGEAREFA</sequence>
<dbReference type="EMBL" id="MCFA01000065">
    <property type="protein sequence ID" value="ORY11019.1"/>
    <property type="molecule type" value="Genomic_DNA"/>
</dbReference>
<feature type="region of interest" description="Disordered" evidence="1">
    <location>
        <begin position="1"/>
        <end position="21"/>
    </location>
</feature>
<evidence type="ECO:0000256" key="1">
    <source>
        <dbReference type="SAM" id="MobiDB-lite"/>
    </source>
</evidence>
<gene>
    <name evidence="2" type="ORF">BCR34DRAFT_334339</name>
</gene>
<proteinExistence type="predicted"/>
<protein>
    <submittedName>
        <fullName evidence="2">Uncharacterized protein</fullName>
    </submittedName>
</protein>
<accession>A0A1Y1ZLD5</accession>
<evidence type="ECO:0000313" key="2">
    <source>
        <dbReference type="EMBL" id="ORY11019.1"/>
    </source>
</evidence>
<dbReference type="Proteomes" id="UP000193144">
    <property type="component" value="Unassembled WGS sequence"/>
</dbReference>
<comment type="caution">
    <text evidence="2">The sequence shown here is derived from an EMBL/GenBank/DDBJ whole genome shotgun (WGS) entry which is preliminary data.</text>
</comment>
<organism evidence="2 3">
    <name type="scientific">Clohesyomyces aquaticus</name>
    <dbReference type="NCBI Taxonomy" id="1231657"/>
    <lineage>
        <taxon>Eukaryota</taxon>
        <taxon>Fungi</taxon>
        <taxon>Dikarya</taxon>
        <taxon>Ascomycota</taxon>
        <taxon>Pezizomycotina</taxon>
        <taxon>Dothideomycetes</taxon>
        <taxon>Pleosporomycetidae</taxon>
        <taxon>Pleosporales</taxon>
        <taxon>Lindgomycetaceae</taxon>
        <taxon>Clohesyomyces</taxon>
    </lineage>
</organism>
<name>A0A1Y1ZLD5_9PLEO</name>